<evidence type="ECO:0000313" key="3">
    <source>
        <dbReference type="Proteomes" id="UP000515159"/>
    </source>
</evidence>
<dbReference type="Proteomes" id="UP000515159">
    <property type="component" value="Chromosome 8"/>
</dbReference>
<dbReference type="GO" id="GO:0031083">
    <property type="term" value="C:BLOC-1 complex"/>
    <property type="evidence" value="ECO:0007669"/>
    <property type="project" value="TreeGrafter"/>
</dbReference>
<comment type="similarity">
    <text evidence="1">Belongs to the BLOC1S3 family.</text>
</comment>
<protein>
    <recommendedName>
        <fullName evidence="2">Biogenesis of lysosome-related organelles complex 1 subunit 3</fullName>
    </recommendedName>
</protein>
<dbReference type="RefSeq" id="XP_033810983.1">
    <property type="nucleotide sequence ID" value="XM_033955092.1"/>
</dbReference>
<gene>
    <name evidence="4 5 6" type="primary">BLOC1S3</name>
</gene>
<reference evidence="4 5" key="1">
    <citation type="submission" date="2025-04" db="UniProtKB">
        <authorList>
            <consortium name="RefSeq"/>
        </authorList>
    </citation>
    <scope>IDENTIFICATION</scope>
</reference>
<evidence type="ECO:0000313" key="4">
    <source>
        <dbReference type="RefSeq" id="XP_033810982.1"/>
    </source>
</evidence>
<dbReference type="AlphaFoldDB" id="A0A6P8RZJ5"/>
<dbReference type="OrthoDB" id="5984572at2759"/>
<accession>A0A6P8RZJ5</accession>
<evidence type="ECO:0000256" key="2">
    <source>
        <dbReference type="ARBA" id="ARBA00019581"/>
    </source>
</evidence>
<dbReference type="PANTHER" id="PTHR31974:SF2">
    <property type="entry name" value="BIOGENESIS OF LYSOSOME-RELATED ORGANELLES COMPLEX 1 SUBUNIT 3"/>
    <property type="match status" value="1"/>
</dbReference>
<dbReference type="RefSeq" id="XP_033810984.1">
    <property type="nucleotide sequence ID" value="XM_033955093.1"/>
</dbReference>
<dbReference type="CTD" id="388552"/>
<dbReference type="RefSeq" id="XP_033810982.1">
    <property type="nucleotide sequence ID" value="XM_033955091.1"/>
</dbReference>
<dbReference type="PANTHER" id="PTHR31974">
    <property type="entry name" value="BIOGENESIS OF LYSOSOME-RELATED ORGANELLES COMPLEX 1 SUBUNIT 3"/>
    <property type="match status" value="1"/>
</dbReference>
<keyword evidence="3" id="KW-1185">Reference proteome</keyword>
<organism evidence="3 4">
    <name type="scientific">Geotrypetes seraphini</name>
    <name type="common">Gaboon caecilian</name>
    <name type="synonym">Caecilia seraphini</name>
    <dbReference type="NCBI Taxonomy" id="260995"/>
    <lineage>
        <taxon>Eukaryota</taxon>
        <taxon>Metazoa</taxon>
        <taxon>Chordata</taxon>
        <taxon>Craniata</taxon>
        <taxon>Vertebrata</taxon>
        <taxon>Euteleostomi</taxon>
        <taxon>Amphibia</taxon>
        <taxon>Gymnophiona</taxon>
        <taxon>Geotrypetes</taxon>
    </lineage>
</organism>
<dbReference type="GeneID" id="117365116"/>
<sequence>MFASRYQTVVRGEASETDSEEEIYLTSVTPVALSVSETEGPPESIHTSLPLPLLIVIRNAEQEEKPGLALQPHSRDSTLLQLKLLESNSHLGQDIQGTVKHMYQTTAKELQALTSQFSSSQNGIISASHSIRLILDDLRSVAEKIDIIATCSLLPDITPFGDKT</sequence>
<name>A0A6P8RZJ5_GEOSA</name>
<evidence type="ECO:0000256" key="1">
    <source>
        <dbReference type="ARBA" id="ARBA00008942"/>
    </source>
</evidence>
<proteinExistence type="inferred from homology"/>
<dbReference type="InterPro" id="IPR017245">
    <property type="entry name" value="BLOC-1_complex_su-3"/>
</dbReference>
<dbReference type="KEGG" id="gsh:117365116"/>
<evidence type="ECO:0000313" key="5">
    <source>
        <dbReference type="RefSeq" id="XP_033810983.1"/>
    </source>
</evidence>
<evidence type="ECO:0000313" key="6">
    <source>
        <dbReference type="RefSeq" id="XP_033810984.1"/>
    </source>
</evidence>
<dbReference type="Pfam" id="PF15753">
    <property type="entry name" value="BLOC1S3"/>
    <property type="match status" value="1"/>
</dbReference>